<evidence type="ECO:0000259" key="2">
    <source>
        <dbReference type="Pfam" id="PF00582"/>
    </source>
</evidence>
<dbReference type="AlphaFoldDB" id="L0IFC2"/>
<dbReference type="EMBL" id="CP003050">
    <property type="protein sequence ID" value="AGB17538.1"/>
    <property type="molecule type" value="Genomic_DNA"/>
</dbReference>
<dbReference type="eggNOG" id="arCOG02053">
    <property type="taxonomic scope" value="Archaea"/>
</dbReference>
<dbReference type="CDD" id="cd00293">
    <property type="entry name" value="USP-like"/>
    <property type="match status" value="1"/>
</dbReference>
<accession>L0IFC2</accession>
<dbReference type="InterPro" id="IPR006015">
    <property type="entry name" value="Universal_stress_UspA"/>
</dbReference>
<evidence type="ECO:0000313" key="4">
    <source>
        <dbReference type="Proteomes" id="UP000010846"/>
    </source>
</evidence>
<name>L0IFC2_HALRX</name>
<dbReference type="Pfam" id="PF00582">
    <property type="entry name" value="Usp"/>
    <property type="match status" value="1"/>
</dbReference>
<dbReference type="RefSeq" id="WP_015302124.1">
    <property type="nucleotide sequence ID" value="NC_019964.1"/>
</dbReference>
<dbReference type="PANTHER" id="PTHR46268:SF24">
    <property type="entry name" value="UNIVERSAL STRESS PROTEIN"/>
    <property type="match status" value="1"/>
</dbReference>
<comment type="similarity">
    <text evidence="1">Belongs to the universal stress protein A family.</text>
</comment>
<proteinExistence type="inferred from homology"/>
<evidence type="ECO:0000256" key="1">
    <source>
        <dbReference type="ARBA" id="ARBA00008791"/>
    </source>
</evidence>
<dbReference type="InterPro" id="IPR014729">
    <property type="entry name" value="Rossmann-like_a/b/a_fold"/>
</dbReference>
<feature type="domain" description="UspA" evidence="2">
    <location>
        <begin position="1"/>
        <end position="136"/>
    </location>
</feature>
<dbReference type="Gene3D" id="3.40.50.620">
    <property type="entry name" value="HUPs"/>
    <property type="match status" value="1"/>
</dbReference>
<gene>
    <name evidence="3" type="ordered locus">Halru_2969</name>
</gene>
<sequence>MTKSVLVPVDGSEQSERALDYALEAFPDASITLLYVFEGGPPEIHLEQRGQDYDALRERRHGMLERLVADRPFEGDVDTAVRIGRPSREIVACADDRAVDHILVGSHGRDGASRVLLGSVAETVVRRAPVPVTVVR</sequence>
<dbReference type="OrthoDB" id="105697at2157"/>
<dbReference type="HOGENOM" id="CLU_049301_11_4_2"/>
<dbReference type="PRINTS" id="PR01438">
    <property type="entry name" value="UNVRSLSTRESS"/>
</dbReference>
<reference evidence="3" key="1">
    <citation type="submission" date="2011-09" db="EMBL/GenBank/DDBJ databases">
        <title>Complete sequence of Halovivax ruber XH-70.</title>
        <authorList>
            <consortium name="US DOE Joint Genome Institute"/>
            <person name="Lucas S."/>
            <person name="Han J."/>
            <person name="Lapidus A."/>
            <person name="Cheng J.-F."/>
            <person name="Goodwin L."/>
            <person name="Pitluck S."/>
            <person name="Peters L."/>
            <person name="Mikhailova N."/>
            <person name="Davenport K."/>
            <person name="Detter J.C."/>
            <person name="Han C."/>
            <person name="Tapia R."/>
            <person name="Land M."/>
            <person name="Hauser L."/>
            <person name="Kyrpides N."/>
            <person name="Ivanova N."/>
            <person name="Pagani I."/>
            <person name="Sproer C."/>
            <person name="Anderson I."/>
            <person name="Woyke T."/>
        </authorList>
    </citation>
    <scope>NUCLEOTIDE SEQUENCE</scope>
    <source>
        <strain evidence="3">XH-70</strain>
    </source>
</reference>
<keyword evidence="4" id="KW-1185">Reference proteome</keyword>
<dbReference type="SUPFAM" id="SSF52402">
    <property type="entry name" value="Adenine nucleotide alpha hydrolases-like"/>
    <property type="match status" value="1"/>
</dbReference>
<dbReference type="KEGG" id="hru:Halru_2969"/>
<dbReference type="Proteomes" id="UP000010846">
    <property type="component" value="Chromosome"/>
</dbReference>
<organism evidence="3 4">
    <name type="scientific">Halovivax ruber (strain DSM 18193 / JCM 13892 / XH-70)</name>
    <dbReference type="NCBI Taxonomy" id="797302"/>
    <lineage>
        <taxon>Archaea</taxon>
        <taxon>Methanobacteriati</taxon>
        <taxon>Methanobacteriota</taxon>
        <taxon>Stenosarchaea group</taxon>
        <taxon>Halobacteria</taxon>
        <taxon>Halobacteriales</taxon>
        <taxon>Natrialbaceae</taxon>
        <taxon>Halovivax</taxon>
    </lineage>
</organism>
<protein>
    <submittedName>
        <fullName evidence="3">Universal stress protein UspA-like protein</fullName>
    </submittedName>
</protein>
<dbReference type="GeneID" id="14378041"/>
<dbReference type="InterPro" id="IPR006016">
    <property type="entry name" value="UspA"/>
</dbReference>
<evidence type="ECO:0000313" key="3">
    <source>
        <dbReference type="EMBL" id="AGB17538.1"/>
    </source>
</evidence>
<dbReference type="PANTHER" id="PTHR46268">
    <property type="entry name" value="STRESS RESPONSE PROTEIN NHAX"/>
    <property type="match status" value="1"/>
</dbReference>